<evidence type="ECO:0000256" key="12">
    <source>
        <dbReference type="ARBA" id="ARBA00023170"/>
    </source>
</evidence>
<dbReference type="Proteomes" id="UP000254889">
    <property type="component" value="Chromosome"/>
</dbReference>
<dbReference type="CDD" id="cd01347">
    <property type="entry name" value="ligand_gated_channel"/>
    <property type="match status" value="1"/>
</dbReference>
<evidence type="ECO:0000256" key="3">
    <source>
        <dbReference type="ARBA" id="ARBA00022448"/>
    </source>
</evidence>
<dbReference type="PROSITE" id="PS52016">
    <property type="entry name" value="TONB_DEPENDENT_REC_3"/>
    <property type="match status" value="1"/>
</dbReference>
<dbReference type="InterPro" id="IPR010105">
    <property type="entry name" value="TonB_sidphr_rcpt"/>
</dbReference>
<dbReference type="InterPro" id="IPR036942">
    <property type="entry name" value="Beta-barrel_TonB_sf"/>
</dbReference>
<evidence type="ECO:0000256" key="6">
    <source>
        <dbReference type="ARBA" id="ARBA00022692"/>
    </source>
</evidence>
<evidence type="ECO:0000256" key="10">
    <source>
        <dbReference type="ARBA" id="ARBA00023077"/>
    </source>
</evidence>
<dbReference type="GO" id="GO:0009279">
    <property type="term" value="C:cell outer membrane"/>
    <property type="evidence" value="ECO:0007669"/>
    <property type="project" value="UniProtKB-SubCell"/>
</dbReference>
<dbReference type="InterPro" id="IPR000531">
    <property type="entry name" value="Beta-barrel_TonB"/>
</dbReference>
<dbReference type="InterPro" id="IPR037066">
    <property type="entry name" value="Plug_dom_sf"/>
</dbReference>
<accession>A0A345ZRZ0</accession>
<protein>
    <submittedName>
        <fullName evidence="17">TonB-dependent siderophore receptor</fullName>
    </submittedName>
</protein>
<evidence type="ECO:0000256" key="11">
    <source>
        <dbReference type="ARBA" id="ARBA00023136"/>
    </source>
</evidence>
<feature type="domain" description="Secretin/TonB short N-terminal" evidence="16">
    <location>
        <begin position="77"/>
        <end position="128"/>
    </location>
</feature>
<keyword evidence="10 15" id="KW-0798">TonB box</keyword>
<dbReference type="Pfam" id="PF07660">
    <property type="entry name" value="STN"/>
    <property type="match status" value="1"/>
</dbReference>
<dbReference type="OrthoDB" id="9760333at2"/>
<evidence type="ECO:0000256" key="15">
    <source>
        <dbReference type="RuleBase" id="RU003357"/>
    </source>
</evidence>
<evidence type="ECO:0000313" key="18">
    <source>
        <dbReference type="Proteomes" id="UP000254889"/>
    </source>
</evidence>
<dbReference type="Gene3D" id="3.55.50.30">
    <property type="match status" value="1"/>
</dbReference>
<reference evidence="17 18" key="1">
    <citation type="submission" date="2018-07" db="EMBL/GenBank/DDBJ databases">
        <authorList>
            <person name="Quirk P.G."/>
            <person name="Krulwich T.A."/>
        </authorList>
    </citation>
    <scope>NUCLEOTIDE SEQUENCE [LARGE SCALE GENOMIC DNA]</scope>
    <source>
        <strain evidence="17 18">CC-BB4</strain>
    </source>
</reference>
<keyword evidence="6 14" id="KW-0812">Transmembrane</keyword>
<dbReference type="InterPro" id="IPR039426">
    <property type="entry name" value="TonB-dep_rcpt-like"/>
</dbReference>
<evidence type="ECO:0000256" key="7">
    <source>
        <dbReference type="ARBA" id="ARBA00022729"/>
    </source>
</evidence>
<dbReference type="GO" id="GO:0015344">
    <property type="term" value="F:siderophore uptake transmembrane transporter activity"/>
    <property type="evidence" value="ECO:0007669"/>
    <property type="project" value="TreeGrafter"/>
</dbReference>
<keyword evidence="13 14" id="KW-0998">Cell outer membrane</keyword>
<name>A0A345ZRZ0_9HYPH</name>
<organism evidence="17 18">
    <name type="scientific">Pseudolabrys taiwanensis</name>
    <dbReference type="NCBI Taxonomy" id="331696"/>
    <lineage>
        <taxon>Bacteria</taxon>
        <taxon>Pseudomonadati</taxon>
        <taxon>Pseudomonadota</taxon>
        <taxon>Alphaproteobacteria</taxon>
        <taxon>Hyphomicrobiales</taxon>
        <taxon>Xanthobacteraceae</taxon>
        <taxon>Pseudolabrys</taxon>
    </lineage>
</organism>
<keyword evidence="3 14" id="KW-0813">Transport</keyword>
<keyword evidence="18" id="KW-1185">Reference proteome</keyword>
<dbReference type="GO" id="GO:0038023">
    <property type="term" value="F:signaling receptor activity"/>
    <property type="evidence" value="ECO:0007669"/>
    <property type="project" value="InterPro"/>
</dbReference>
<keyword evidence="9" id="KW-0406">Ion transport</keyword>
<sequence>MSNTDCGFSFGIRSHRLLTKSALLCTAAVVVTLLSGPEAVSIARAQTSATDAGAIDFDINPQPLSQALVSFSNAAGLQLFFNVDIARDIQSPGVRGRLSRREALKRILSGSGLEYKFTNATTVTIRSAANAQQPPTDGSIVLDVIEVTGGSGGVITADGYVGKSSATGTKTDTPFIETPQSISSVTEAQLEDRKPQSLLDAIAYTPGVRVNAYGTDPRYDSFFVRGFNVTNTGVFRDNLRQPAAGYGIFLTEPYGIEGISILRGPSSALYGATGAGGLYNVITKRPTMTPLREVEVQYGTHDRRQAQFDLSGPVPGTDSFYYRLTGLGRLSDTEFASVPDDRVYIAPALTWRPDSDTKFTFLSEYSRSKSGGNPAYYNDYYGHVSPFEAGDPAFGDLVHEQGRVGWEFERRLSDVFTFRQNARYSIQDIDAKYVYAYNGAQHALDPTLVDRGSGYDVQRLEAFVIDDQIEAKFSTGALNHTVVNGVDITWAKYRALAGSGSVAPLNTRNLNYGQAIATPDLTSRTDQRQFQTGVYTQDQIRYEAWTLTVGGRHDWVSTKTDSTDLTNGAASSLDQTDKQFSGRVGLSYKTAFGVVPYISYSTAFSPNVGWNKTTNAPFKPTTSTQQEAGVKYLLPNANVMLTAAVFNIDQENGLFYEVINGVNTQVQRGKLRSQGVELEAVASLDNGLSLSGSYTYTDLKILEGPSTTVGKYVSSVPFHTAALWANYKLPAGAFYGFSVGGGTRLIGTSYGDDQNTIVNSARVLIDASLRYDLAALDPKLKGTSLQVNATNVFDRRDTTCTSGYCYLDPGRTVIASLKYNW</sequence>
<keyword evidence="11 14" id="KW-0472">Membrane</keyword>
<dbReference type="Pfam" id="PF07715">
    <property type="entry name" value="Plug"/>
    <property type="match status" value="1"/>
</dbReference>
<evidence type="ECO:0000256" key="9">
    <source>
        <dbReference type="ARBA" id="ARBA00023065"/>
    </source>
</evidence>
<dbReference type="SMART" id="SM00965">
    <property type="entry name" value="STN"/>
    <property type="match status" value="1"/>
</dbReference>
<evidence type="ECO:0000259" key="16">
    <source>
        <dbReference type="SMART" id="SM00965"/>
    </source>
</evidence>
<dbReference type="NCBIfam" id="TIGR01783">
    <property type="entry name" value="TonB-siderophor"/>
    <property type="match status" value="1"/>
</dbReference>
<evidence type="ECO:0000256" key="13">
    <source>
        <dbReference type="ARBA" id="ARBA00023237"/>
    </source>
</evidence>
<evidence type="ECO:0000256" key="4">
    <source>
        <dbReference type="ARBA" id="ARBA00022452"/>
    </source>
</evidence>
<dbReference type="KEGG" id="ptaw:DW352_03625"/>
<evidence type="ECO:0000313" key="17">
    <source>
        <dbReference type="EMBL" id="AXK79687.1"/>
    </source>
</evidence>
<keyword evidence="8" id="KW-0408">Iron</keyword>
<keyword evidence="7" id="KW-0732">Signal</keyword>
<dbReference type="AlphaFoldDB" id="A0A345ZRZ0"/>
<proteinExistence type="inferred from homology"/>
<evidence type="ECO:0000256" key="1">
    <source>
        <dbReference type="ARBA" id="ARBA00004571"/>
    </source>
</evidence>
<evidence type="ECO:0000256" key="2">
    <source>
        <dbReference type="ARBA" id="ARBA00009810"/>
    </source>
</evidence>
<dbReference type="Gene3D" id="2.170.130.10">
    <property type="entry name" value="TonB-dependent receptor, plug domain"/>
    <property type="match status" value="1"/>
</dbReference>
<dbReference type="PANTHER" id="PTHR32552:SF68">
    <property type="entry name" value="FERRICHROME OUTER MEMBRANE TRANSPORTER_PHAGE RECEPTOR"/>
    <property type="match status" value="1"/>
</dbReference>
<comment type="subcellular location">
    <subcellularLocation>
        <location evidence="1 14">Cell outer membrane</location>
        <topology evidence="1 14">Multi-pass membrane protein</topology>
    </subcellularLocation>
</comment>
<keyword evidence="12 17" id="KW-0675">Receptor</keyword>
<dbReference type="InterPro" id="IPR012910">
    <property type="entry name" value="Plug_dom"/>
</dbReference>
<dbReference type="NCBIfam" id="NF010650">
    <property type="entry name" value="PRK14049.1"/>
    <property type="match status" value="1"/>
</dbReference>
<keyword evidence="4 14" id="KW-1134">Transmembrane beta strand</keyword>
<comment type="similarity">
    <text evidence="2 14 15">Belongs to the TonB-dependent receptor family.</text>
</comment>
<dbReference type="InterPro" id="IPR011662">
    <property type="entry name" value="Secretin/TonB_short_N"/>
</dbReference>
<dbReference type="Pfam" id="PF00593">
    <property type="entry name" value="TonB_dep_Rec_b-barrel"/>
    <property type="match status" value="1"/>
</dbReference>
<dbReference type="GO" id="GO:0015891">
    <property type="term" value="P:siderophore transport"/>
    <property type="evidence" value="ECO:0007669"/>
    <property type="project" value="InterPro"/>
</dbReference>
<dbReference type="PANTHER" id="PTHR32552">
    <property type="entry name" value="FERRICHROME IRON RECEPTOR-RELATED"/>
    <property type="match status" value="1"/>
</dbReference>
<dbReference type="Gene3D" id="2.40.170.20">
    <property type="entry name" value="TonB-dependent receptor, beta-barrel domain"/>
    <property type="match status" value="1"/>
</dbReference>
<evidence type="ECO:0000256" key="8">
    <source>
        <dbReference type="ARBA" id="ARBA00023004"/>
    </source>
</evidence>
<dbReference type="EMBL" id="CP031417">
    <property type="protein sequence ID" value="AXK79687.1"/>
    <property type="molecule type" value="Genomic_DNA"/>
</dbReference>
<dbReference type="SUPFAM" id="SSF56935">
    <property type="entry name" value="Porins"/>
    <property type="match status" value="1"/>
</dbReference>
<keyword evidence="5" id="KW-0410">Iron transport</keyword>
<evidence type="ECO:0000256" key="14">
    <source>
        <dbReference type="PROSITE-ProRule" id="PRU01360"/>
    </source>
</evidence>
<gene>
    <name evidence="17" type="ORF">DW352_03625</name>
</gene>
<evidence type="ECO:0000256" key="5">
    <source>
        <dbReference type="ARBA" id="ARBA00022496"/>
    </source>
</evidence>